<name>A0ACD3ABK9_9AGAR</name>
<proteinExistence type="predicted"/>
<dbReference type="Proteomes" id="UP000308600">
    <property type="component" value="Unassembled WGS sequence"/>
</dbReference>
<keyword evidence="2" id="KW-1185">Reference proteome</keyword>
<evidence type="ECO:0000313" key="2">
    <source>
        <dbReference type="Proteomes" id="UP000308600"/>
    </source>
</evidence>
<reference evidence="1 2" key="1">
    <citation type="journal article" date="2019" name="Nat. Ecol. Evol.">
        <title>Megaphylogeny resolves global patterns of mushroom evolution.</title>
        <authorList>
            <person name="Varga T."/>
            <person name="Krizsan K."/>
            <person name="Foldi C."/>
            <person name="Dima B."/>
            <person name="Sanchez-Garcia M."/>
            <person name="Sanchez-Ramirez S."/>
            <person name="Szollosi G.J."/>
            <person name="Szarkandi J.G."/>
            <person name="Papp V."/>
            <person name="Albert L."/>
            <person name="Andreopoulos W."/>
            <person name="Angelini C."/>
            <person name="Antonin V."/>
            <person name="Barry K.W."/>
            <person name="Bougher N.L."/>
            <person name="Buchanan P."/>
            <person name="Buyck B."/>
            <person name="Bense V."/>
            <person name="Catcheside P."/>
            <person name="Chovatia M."/>
            <person name="Cooper J."/>
            <person name="Damon W."/>
            <person name="Desjardin D."/>
            <person name="Finy P."/>
            <person name="Geml J."/>
            <person name="Haridas S."/>
            <person name="Hughes K."/>
            <person name="Justo A."/>
            <person name="Karasinski D."/>
            <person name="Kautmanova I."/>
            <person name="Kiss B."/>
            <person name="Kocsube S."/>
            <person name="Kotiranta H."/>
            <person name="LaButti K.M."/>
            <person name="Lechner B.E."/>
            <person name="Liimatainen K."/>
            <person name="Lipzen A."/>
            <person name="Lukacs Z."/>
            <person name="Mihaltcheva S."/>
            <person name="Morgado L.N."/>
            <person name="Niskanen T."/>
            <person name="Noordeloos M.E."/>
            <person name="Ohm R.A."/>
            <person name="Ortiz-Santana B."/>
            <person name="Ovrebo C."/>
            <person name="Racz N."/>
            <person name="Riley R."/>
            <person name="Savchenko A."/>
            <person name="Shiryaev A."/>
            <person name="Soop K."/>
            <person name="Spirin V."/>
            <person name="Szebenyi C."/>
            <person name="Tomsovsky M."/>
            <person name="Tulloss R.E."/>
            <person name="Uehling J."/>
            <person name="Grigoriev I.V."/>
            <person name="Vagvolgyi C."/>
            <person name="Papp T."/>
            <person name="Martin F.M."/>
            <person name="Miettinen O."/>
            <person name="Hibbett D.S."/>
            <person name="Nagy L.G."/>
        </authorList>
    </citation>
    <scope>NUCLEOTIDE SEQUENCE [LARGE SCALE GENOMIC DNA]</scope>
    <source>
        <strain evidence="1 2">NL-1719</strain>
    </source>
</reference>
<organism evidence="1 2">
    <name type="scientific">Pluteus cervinus</name>
    <dbReference type="NCBI Taxonomy" id="181527"/>
    <lineage>
        <taxon>Eukaryota</taxon>
        <taxon>Fungi</taxon>
        <taxon>Dikarya</taxon>
        <taxon>Basidiomycota</taxon>
        <taxon>Agaricomycotina</taxon>
        <taxon>Agaricomycetes</taxon>
        <taxon>Agaricomycetidae</taxon>
        <taxon>Agaricales</taxon>
        <taxon>Pluteineae</taxon>
        <taxon>Pluteaceae</taxon>
        <taxon>Pluteus</taxon>
    </lineage>
</organism>
<dbReference type="EMBL" id="ML208539">
    <property type="protein sequence ID" value="TFK63115.1"/>
    <property type="molecule type" value="Genomic_DNA"/>
</dbReference>
<sequence>MEVLQASRPGAKSAAILNISWVSHRWRNITFSTPNLWSCIDVPNMGVIQTFMTRAKSMPLSITLNNVRLENRLPIATILKSIHNIRHLDLSAERGAHLNKMEEFVEMTYPAPALESLYLEGICLPETLFSGSIPSLRHLHLKSFLAEWKTIPDCPQLRSFCVIAPEIPVLVSELLGRLSTFPLLESLELRSSFEEDLGFGALPDPVELPNLKYLIVNFEETCDVVPLLRQLRIPSACKVELEVNQFESDEHLLLFPALSTCRKGTSGHTRELRIVVDGWIGIKIFEGIQKPKEYYNARGSTGYIRPDIQFRIWSPWGDETANCSTHQAARICQNHLDLGRLESIDLMAIAKDFEDYPPDSFWELINSLSTLRVLKVRQNYARSFVEYLSTSTALASPDGSIVPFHMIDKLVYEDPSNDIQQYPPRLTMLMHYLRVRMDKGFQLESLTLVRVGKDQPPDGCLQDLRTLVRYVKWKVKPILYARAELVE</sequence>
<gene>
    <name evidence="1" type="ORF">BDN72DRAFT_848004</name>
</gene>
<evidence type="ECO:0000313" key="1">
    <source>
        <dbReference type="EMBL" id="TFK63115.1"/>
    </source>
</evidence>
<protein>
    <submittedName>
        <fullName evidence="1">Uncharacterized protein</fullName>
    </submittedName>
</protein>
<accession>A0ACD3ABK9</accession>